<protein>
    <submittedName>
        <fullName evidence="5">Putative ankyrin unc44</fullName>
    </submittedName>
</protein>
<evidence type="ECO:0000313" key="6">
    <source>
        <dbReference type="Proteomes" id="UP000054516"/>
    </source>
</evidence>
<dbReference type="Pfam" id="PF24883">
    <property type="entry name" value="NPHP3_N"/>
    <property type="match status" value="1"/>
</dbReference>
<keyword evidence="6" id="KW-1185">Reference proteome</keyword>
<feature type="repeat" description="ANK" evidence="3">
    <location>
        <begin position="1449"/>
        <end position="1481"/>
    </location>
</feature>
<dbReference type="InterPro" id="IPR003877">
    <property type="entry name" value="SPRY_dom"/>
</dbReference>
<evidence type="ECO:0000256" key="2">
    <source>
        <dbReference type="ARBA" id="ARBA00023043"/>
    </source>
</evidence>
<dbReference type="PROSITE" id="PS50088">
    <property type="entry name" value="ANK_REPEAT"/>
    <property type="match status" value="7"/>
</dbReference>
<dbReference type="Pfam" id="PF00622">
    <property type="entry name" value="SPRY"/>
    <property type="match status" value="1"/>
</dbReference>
<keyword evidence="2 3" id="KW-0040">ANK repeat</keyword>
<dbReference type="Gene3D" id="1.25.40.20">
    <property type="entry name" value="Ankyrin repeat-containing domain"/>
    <property type="match status" value="5"/>
</dbReference>
<dbReference type="PRINTS" id="PR01415">
    <property type="entry name" value="ANKYRIN"/>
</dbReference>
<feature type="repeat" description="ANK" evidence="3">
    <location>
        <begin position="927"/>
        <end position="954"/>
    </location>
</feature>
<dbReference type="SUPFAM" id="SSF48403">
    <property type="entry name" value="Ankyrin repeat"/>
    <property type="match status" value="3"/>
</dbReference>
<evidence type="ECO:0000256" key="1">
    <source>
        <dbReference type="ARBA" id="ARBA00022737"/>
    </source>
</evidence>
<dbReference type="InterPro" id="IPR056884">
    <property type="entry name" value="NPHP3-like_N"/>
</dbReference>
<dbReference type="STRING" id="77044.A0A1W2TFA8"/>
<dbReference type="Gene3D" id="2.60.120.920">
    <property type="match status" value="1"/>
</dbReference>
<proteinExistence type="predicted"/>
<reference evidence="5" key="1">
    <citation type="submission" date="2016-03" db="EMBL/GenBank/DDBJ databases">
        <title>Draft genome sequence of Rosellinia necatrix.</title>
        <authorList>
            <person name="Kanematsu S."/>
        </authorList>
    </citation>
    <scope>NUCLEOTIDE SEQUENCE [LARGE SCALE GENOMIC DNA]</scope>
    <source>
        <strain evidence="5">W97</strain>
    </source>
</reference>
<dbReference type="SUPFAM" id="SSF49899">
    <property type="entry name" value="Concanavalin A-like lectins/glucanases"/>
    <property type="match status" value="1"/>
</dbReference>
<dbReference type="InterPro" id="IPR044736">
    <property type="entry name" value="Gid1/RanBPM/SPLA_SPRY"/>
</dbReference>
<accession>A0A1W2TFA8</accession>
<dbReference type="SMART" id="SM00248">
    <property type="entry name" value="ANK"/>
    <property type="match status" value="22"/>
</dbReference>
<keyword evidence="1" id="KW-0677">Repeat</keyword>
<dbReference type="InterPro" id="IPR002110">
    <property type="entry name" value="Ankyrin_rpt"/>
</dbReference>
<feature type="repeat" description="ANK" evidence="3">
    <location>
        <begin position="1227"/>
        <end position="1251"/>
    </location>
</feature>
<dbReference type="InterPro" id="IPR043136">
    <property type="entry name" value="B30.2/SPRY_sf"/>
</dbReference>
<dbReference type="Pfam" id="PF00023">
    <property type="entry name" value="Ank"/>
    <property type="match status" value="1"/>
</dbReference>
<dbReference type="InterPro" id="IPR013320">
    <property type="entry name" value="ConA-like_dom_sf"/>
</dbReference>
<gene>
    <name evidence="5" type="ORF">SAMD00023353_2101500</name>
</gene>
<dbReference type="OrthoDB" id="4938465at2759"/>
<dbReference type="PROSITE" id="PS50297">
    <property type="entry name" value="ANK_REP_REGION"/>
    <property type="match status" value="7"/>
</dbReference>
<feature type="repeat" description="ANK" evidence="3">
    <location>
        <begin position="1262"/>
        <end position="1294"/>
    </location>
</feature>
<dbReference type="CDD" id="cd12885">
    <property type="entry name" value="SPRY_RanBP_like"/>
    <property type="match status" value="1"/>
</dbReference>
<dbReference type="Pfam" id="PF12796">
    <property type="entry name" value="Ank_2"/>
    <property type="match status" value="5"/>
</dbReference>
<dbReference type="PANTHER" id="PTHR24198:SF165">
    <property type="entry name" value="ANKYRIN REPEAT-CONTAINING PROTEIN-RELATED"/>
    <property type="match status" value="1"/>
</dbReference>
<name>A0A1W2TFA8_ROSNE</name>
<dbReference type="InterPro" id="IPR036770">
    <property type="entry name" value="Ankyrin_rpt-contain_sf"/>
</dbReference>
<dbReference type="EMBL" id="DF977466">
    <property type="protein sequence ID" value="GAP86737.2"/>
    <property type="molecule type" value="Genomic_DNA"/>
</dbReference>
<dbReference type="SMART" id="SM00449">
    <property type="entry name" value="SPRY"/>
    <property type="match status" value="1"/>
</dbReference>
<evidence type="ECO:0000256" key="3">
    <source>
        <dbReference type="PROSITE-ProRule" id="PRU00023"/>
    </source>
</evidence>
<dbReference type="Proteomes" id="UP000054516">
    <property type="component" value="Unassembled WGS sequence"/>
</dbReference>
<organism evidence="5">
    <name type="scientific">Rosellinia necatrix</name>
    <name type="common">White root-rot fungus</name>
    <dbReference type="NCBI Taxonomy" id="77044"/>
    <lineage>
        <taxon>Eukaryota</taxon>
        <taxon>Fungi</taxon>
        <taxon>Dikarya</taxon>
        <taxon>Ascomycota</taxon>
        <taxon>Pezizomycotina</taxon>
        <taxon>Sordariomycetes</taxon>
        <taxon>Xylariomycetidae</taxon>
        <taxon>Xylariales</taxon>
        <taxon>Xylariaceae</taxon>
        <taxon>Rosellinia</taxon>
    </lineage>
</organism>
<feature type="repeat" description="ANK" evidence="3">
    <location>
        <begin position="893"/>
        <end position="914"/>
    </location>
</feature>
<dbReference type="PANTHER" id="PTHR24198">
    <property type="entry name" value="ANKYRIN REPEAT AND PROTEIN KINASE DOMAIN-CONTAINING PROTEIN"/>
    <property type="match status" value="1"/>
</dbReference>
<sequence length="1914" mass="212666">MAQNRALIVLINGMECRDESEISNRRSLIQERFPDSKVIELNALGGRDVGLNFPMDDWISQNAMQALESIEAASQSIANSPIIFIANNIGVALAKQIILLAFDSGSACGTARRTVAMFFAGYLEFDDAIQSCHYEEFLLKLLHDNKKMHHAYRPMDILGRLPQALCVIDSEFSTLDDRYRPIHLPSLSLSLENSFLELEEAFFEIDRVLGTEHTQLSLVYGSFLKQGTQIASELRRPAPLRIGDGSTAWVLKHPTFQQWQRPGSSPILFISGPPGSEKRPLSWSIPYLLSAQNREQGNDRRELYLVFDFSRCNARLETEQNLVMSFIYQCLTLRPQLFQTVKAMCQSVLALRSGAISSNQLWLLFRQLLLSSDEHRIFLIVCSLDQPPTGRICKLGIFNNLIWLATDRNLSEKLGIIVTCREIIITESYEPFHIQLSGCEELKAAIQQSLRQRFSDIVSKRPIWNNYIDSVTRSPCFLGLSYFETMLRILLLDYTAVESTRAGLRQSLTSMQSINSTDEAYKLLLVNFENSSMVKYALNWICHATRPLTISELSVAIGLSSLYKGGNLFEPDIAKDENFVNFLGDHISWDLRRDLHGIIGTIIQIIGSTDNVCLIHDSFHHYFKSRKDLYVADFHSLITVKCLAYISKITKYKDVNSFSVKNRSRTLAFLDYADQNWGEHYELSLEQKGFLDKEVTAFLLGDTGIAWFERLQTNAKGVLDAVEGNPLVMVAERGLTNAVRNMKMILRPPLKKGWNSEVALQAAIWRGDLTIFKEILSMTLPLLESPSIYHCLQLAFEYGRTEQASILLSNLDADNINTLVKSENSPFLIAARNGHMKMVIAFLDRLPENAILQTDSSSRTVFHWAAAWGDGDTLKKLSMRESIRTGILLADQEDSTALHLAATTGSIKAVEFLLGLSKEFVMKRNKNNLLALHLAAKEGHNTVVNILLKEKAAVYTGFGENQDTRRALNLAAEAGHLPVFSLLMDEIENHLGDKSERKKGPMGDNIQSNDSHPGMLPEVSEALDSSLNLATHAGHSRIVSYILRHTLRQNGLYTPTIGIQFLEQNFLYSNFNDTARVLLSEEASILSEDGANVVLLGSAIKAGRADIVRHMVKIFDAEPLESERAVFRNGGNILHFAAAVGYRAAMRELLRHPEAISLLQNSDRLGNKPLDIAVENGHEGVIKEILPKIKEVRPYSRTIFKAIKANQGSIVKLLLNNGWRAGYRDDDANTPLHSAISAGQTEIVKILLEKNITRFLDEGNRDGDTPLHVAVSKSNIQAITWFLNSGANPNILNSHTGLSPLHLLFKSRNKNAEEIIRELASTEDGAGKTDMKMRIKTDFSLPASDGSTALHYAIGLRDPGLIRALLNQSPNLNARTTETGTTPLMTAVTEGLDMEVIKLLLNPQGSADVNQRNNKDKSALDMAIDREEWCVVEELIKAGAEVNPKEIGDNPTPLCAAISKGNLSIVKLLLEKGADPHISGRNLLPALELSLSGDHGEIAKIILDSHKFDSRADSERYNYGSHVHAALFMDEEEVFKDLVRKGADIERSAPPYGKPIQAVVSVGYDFEDARRIVEFLVKNGAQVNSKDYSGRTVLSLSAAAYPGSDITYLLNLAADPNLPDQIGATPLHYAAQAGSKDNTKRLIENGGDVRRRDKCNRSVLYKAAGSGDHETFKIVLDSLSKDCWDEHLASAIYPAIARGAVDIVKTILETTKIRVDARDRNGWTILEVAEAYEDGQIASILRDNTEDMAEANADQKIRPTAWNPDDIGARIELFDNNMGGSIEGAIELLDGIGPTNLRANACMLPDPNTGIAYFEVTILQASFVAVGFCEEHTRLDQVIGRYEGSWAYRSDDGNACSLSEKTHYGSSYKLRDRKKGNETVVGCGVDFRKKVAFFTLDGKSQGKRQPLNSQLSSL</sequence>
<evidence type="ECO:0000313" key="5">
    <source>
        <dbReference type="EMBL" id="GAP86737.2"/>
    </source>
</evidence>
<feature type="repeat" description="ANK" evidence="3">
    <location>
        <begin position="1345"/>
        <end position="1377"/>
    </location>
</feature>
<dbReference type="PROSITE" id="PS50188">
    <property type="entry name" value="B302_SPRY"/>
    <property type="match status" value="1"/>
</dbReference>
<evidence type="ECO:0000259" key="4">
    <source>
        <dbReference type="PROSITE" id="PS50188"/>
    </source>
</evidence>
<feature type="repeat" description="ANK" evidence="3">
    <location>
        <begin position="1622"/>
        <end position="1654"/>
    </location>
</feature>
<feature type="domain" description="B30.2/SPRY" evidence="4">
    <location>
        <begin position="1740"/>
        <end position="1914"/>
    </location>
</feature>
<dbReference type="InterPro" id="IPR001870">
    <property type="entry name" value="B30.2/SPRY"/>
</dbReference>